<dbReference type="Pfam" id="PF18075">
    <property type="entry name" value="FtsX_ECD"/>
    <property type="match status" value="1"/>
</dbReference>
<dbReference type="EMBL" id="MHHR01000023">
    <property type="protein sequence ID" value="OGY34068.1"/>
    <property type="molecule type" value="Genomic_DNA"/>
</dbReference>
<feature type="domain" description="ABC3 transporter permease C-terminal" evidence="12">
    <location>
        <begin position="182"/>
        <end position="306"/>
    </location>
</feature>
<evidence type="ECO:0000256" key="10">
    <source>
        <dbReference type="PIRNR" id="PIRNR003097"/>
    </source>
</evidence>
<reference evidence="14 15" key="1">
    <citation type="journal article" date="2016" name="Nat. Commun.">
        <title>Thousands of microbial genomes shed light on interconnected biogeochemical processes in an aquifer system.</title>
        <authorList>
            <person name="Anantharaman K."/>
            <person name="Brown C.T."/>
            <person name="Hug L.A."/>
            <person name="Sharon I."/>
            <person name="Castelle C.J."/>
            <person name="Probst A.J."/>
            <person name="Thomas B.C."/>
            <person name="Singh A."/>
            <person name="Wilkins M.J."/>
            <person name="Karaoz U."/>
            <person name="Brodie E.L."/>
            <person name="Williams K.H."/>
            <person name="Hubbard S.S."/>
            <person name="Banfield J.F."/>
        </authorList>
    </citation>
    <scope>NUCLEOTIDE SEQUENCE [LARGE SCALE GENOMIC DNA]</scope>
</reference>
<dbReference type="InterPro" id="IPR040690">
    <property type="entry name" value="FtsX_ECD"/>
</dbReference>
<gene>
    <name evidence="14" type="ORF">A3D99_02330</name>
</gene>
<evidence type="ECO:0000256" key="3">
    <source>
        <dbReference type="ARBA" id="ARBA00021907"/>
    </source>
</evidence>
<evidence type="ECO:0000256" key="5">
    <source>
        <dbReference type="ARBA" id="ARBA00022618"/>
    </source>
</evidence>
<keyword evidence="6 11" id="KW-0812">Transmembrane</keyword>
<dbReference type="InterPro" id="IPR003838">
    <property type="entry name" value="ABC3_permease_C"/>
</dbReference>
<dbReference type="Gene3D" id="3.30.70.3040">
    <property type="match status" value="1"/>
</dbReference>
<dbReference type="Pfam" id="PF02687">
    <property type="entry name" value="FtsX"/>
    <property type="match status" value="1"/>
</dbReference>
<dbReference type="PANTHER" id="PTHR47755">
    <property type="entry name" value="CELL DIVISION PROTEIN FTSX"/>
    <property type="match status" value="1"/>
</dbReference>
<dbReference type="GO" id="GO:0005886">
    <property type="term" value="C:plasma membrane"/>
    <property type="evidence" value="ECO:0007669"/>
    <property type="project" value="UniProtKB-SubCell"/>
</dbReference>
<evidence type="ECO:0000256" key="8">
    <source>
        <dbReference type="ARBA" id="ARBA00023136"/>
    </source>
</evidence>
<dbReference type="InterPro" id="IPR004513">
    <property type="entry name" value="FtsX"/>
</dbReference>
<sequence length="307" mass="35137">MIGISFARVLRNALRNFRRNVWLSIATTVIMTLTLLTISFLYAVNVLGVHVLSTIEQKVDIAVIFKDKTTPAQIQTIKKDIELRSDVESTRLITADQAREDFRRRHADDPYIEEALRELEVNPLPSSMFIIAKDPRFYETINSSLQSEKYAAFIDKVNFQNSKAVIEKMIRIMDVVKNAGLIITATFSLLVILIMFNTIRLAIYSFREEIDIMRLVGASRWYIQGPFLVESVLVAVMSVILSTSILYFSLHTMAPQINQFFFAGQNANFDIYQYFVDHWLQAIGIQFGAAVLLAVVSSYIAVRRYLR</sequence>
<evidence type="ECO:0000313" key="15">
    <source>
        <dbReference type="Proteomes" id="UP000177528"/>
    </source>
</evidence>
<feature type="transmembrane region" description="Helical" evidence="11">
    <location>
        <begin position="227"/>
        <end position="250"/>
    </location>
</feature>
<dbReference type="GO" id="GO:0051301">
    <property type="term" value="P:cell division"/>
    <property type="evidence" value="ECO:0007669"/>
    <property type="project" value="UniProtKB-KW"/>
</dbReference>
<feature type="transmembrane region" description="Helical" evidence="11">
    <location>
        <begin position="279"/>
        <end position="302"/>
    </location>
</feature>
<evidence type="ECO:0000256" key="7">
    <source>
        <dbReference type="ARBA" id="ARBA00022989"/>
    </source>
</evidence>
<evidence type="ECO:0000256" key="6">
    <source>
        <dbReference type="ARBA" id="ARBA00022692"/>
    </source>
</evidence>
<feature type="transmembrane region" description="Helical" evidence="11">
    <location>
        <begin position="179"/>
        <end position="206"/>
    </location>
</feature>
<feature type="domain" description="FtsX extracellular" evidence="13">
    <location>
        <begin position="59"/>
        <end position="147"/>
    </location>
</feature>
<name>A0A1G1X236_9BACT</name>
<comment type="subcellular location">
    <subcellularLocation>
        <location evidence="1">Cell membrane</location>
        <topology evidence="1">Multi-pass membrane protein</topology>
    </subcellularLocation>
</comment>
<evidence type="ECO:0000256" key="11">
    <source>
        <dbReference type="SAM" id="Phobius"/>
    </source>
</evidence>
<protein>
    <recommendedName>
        <fullName evidence="3 10">Cell division protein FtsX</fullName>
    </recommendedName>
</protein>
<dbReference type="PANTHER" id="PTHR47755:SF1">
    <property type="entry name" value="CELL DIVISION PROTEIN FTSX"/>
    <property type="match status" value="1"/>
</dbReference>
<comment type="caution">
    <text evidence="14">The sequence shown here is derived from an EMBL/GenBank/DDBJ whole genome shotgun (WGS) entry which is preliminary data.</text>
</comment>
<comment type="similarity">
    <text evidence="2 10">Belongs to the ABC-4 integral membrane protein family. FtsX subfamily.</text>
</comment>
<feature type="transmembrane region" description="Helical" evidence="11">
    <location>
        <begin position="21"/>
        <end position="44"/>
    </location>
</feature>
<evidence type="ECO:0000256" key="1">
    <source>
        <dbReference type="ARBA" id="ARBA00004651"/>
    </source>
</evidence>
<proteinExistence type="inferred from homology"/>
<keyword evidence="9 10" id="KW-0131">Cell cycle</keyword>
<evidence type="ECO:0000256" key="2">
    <source>
        <dbReference type="ARBA" id="ARBA00007379"/>
    </source>
</evidence>
<organism evidence="14 15">
    <name type="scientific">Candidatus Andersenbacteria bacterium RIFCSPHIGHO2_12_FULL_45_11</name>
    <dbReference type="NCBI Taxonomy" id="1797281"/>
    <lineage>
        <taxon>Bacteria</taxon>
        <taxon>Candidatus Anderseniibacteriota</taxon>
    </lineage>
</organism>
<dbReference type="Proteomes" id="UP000177528">
    <property type="component" value="Unassembled WGS sequence"/>
</dbReference>
<evidence type="ECO:0000256" key="4">
    <source>
        <dbReference type="ARBA" id="ARBA00022475"/>
    </source>
</evidence>
<accession>A0A1G1X236</accession>
<keyword evidence="8 10" id="KW-0472">Membrane</keyword>
<keyword evidence="5 10" id="KW-0132">Cell division</keyword>
<dbReference type="PIRSF" id="PIRSF003097">
    <property type="entry name" value="FtsX"/>
    <property type="match status" value="1"/>
</dbReference>
<evidence type="ECO:0000259" key="13">
    <source>
        <dbReference type="Pfam" id="PF18075"/>
    </source>
</evidence>
<evidence type="ECO:0000259" key="12">
    <source>
        <dbReference type="Pfam" id="PF02687"/>
    </source>
</evidence>
<keyword evidence="7 11" id="KW-1133">Transmembrane helix</keyword>
<dbReference type="AlphaFoldDB" id="A0A1G1X236"/>
<keyword evidence="4 10" id="KW-1003">Cell membrane</keyword>
<evidence type="ECO:0000313" key="14">
    <source>
        <dbReference type="EMBL" id="OGY34068.1"/>
    </source>
</evidence>
<evidence type="ECO:0000256" key="9">
    <source>
        <dbReference type="ARBA" id="ARBA00023306"/>
    </source>
</evidence>